<dbReference type="AlphaFoldDB" id="A0A645FEH4"/>
<organism evidence="1">
    <name type="scientific">bioreactor metagenome</name>
    <dbReference type="NCBI Taxonomy" id="1076179"/>
    <lineage>
        <taxon>unclassified sequences</taxon>
        <taxon>metagenomes</taxon>
        <taxon>ecological metagenomes</taxon>
    </lineage>
</organism>
<comment type="caution">
    <text evidence="1">The sequence shown here is derived from an EMBL/GenBank/DDBJ whole genome shotgun (WGS) entry which is preliminary data.</text>
</comment>
<protein>
    <submittedName>
        <fullName evidence="1">Uncharacterized protein</fullName>
    </submittedName>
</protein>
<gene>
    <name evidence="1" type="ORF">SDC9_160118</name>
</gene>
<proteinExistence type="predicted"/>
<sequence length="118" mass="14289">MKTKIFTSIFLLLTFLTTTSFISNYKIASDEIQGEVIWEGKNCDFYIIETRRYYVLVELYRGRLDKGDKVEGELHRYGFKYLKNLRTDSEIKVYIENYWSSKETCFEWLKDNNKCEFR</sequence>
<reference evidence="1" key="1">
    <citation type="submission" date="2019-08" db="EMBL/GenBank/DDBJ databases">
        <authorList>
            <person name="Kucharzyk K."/>
            <person name="Murdoch R.W."/>
            <person name="Higgins S."/>
            <person name="Loffler F."/>
        </authorList>
    </citation>
    <scope>NUCLEOTIDE SEQUENCE</scope>
</reference>
<name>A0A645FEH4_9ZZZZ</name>
<evidence type="ECO:0000313" key="1">
    <source>
        <dbReference type="EMBL" id="MPN12798.1"/>
    </source>
</evidence>
<dbReference type="EMBL" id="VSSQ01059212">
    <property type="protein sequence ID" value="MPN12798.1"/>
    <property type="molecule type" value="Genomic_DNA"/>
</dbReference>
<accession>A0A645FEH4</accession>